<keyword evidence="5" id="KW-1185">Reference proteome</keyword>
<evidence type="ECO:0000313" key="4">
    <source>
        <dbReference type="EMBL" id="KAH3893435.1"/>
    </source>
</evidence>
<dbReference type="EMBL" id="JAIWYP010000001">
    <property type="protein sequence ID" value="KAH3893435.1"/>
    <property type="molecule type" value="Genomic_DNA"/>
</dbReference>
<accession>A0A9D4NDH8</accession>
<reference evidence="4" key="1">
    <citation type="journal article" date="2019" name="bioRxiv">
        <title>The Genome of the Zebra Mussel, Dreissena polymorpha: A Resource for Invasive Species Research.</title>
        <authorList>
            <person name="McCartney M.A."/>
            <person name="Auch B."/>
            <person name="Kono T."/>
            <person name="Mallez S."/>
            <person name="Zhang Y."/>
            <person name="Obille A."/>
            <person name="Becker A."/>
            <person name="Abrahante J.E."/>
            <person name="Garbe J."/>
            <person name="Badalamenti J.P."/>
            <person name="Herman A."/>
            <person name="Mangelson H."/>
            <person name="Liachko I."/>
            <person name="Sullivan S."/>
            <person name="Sone E.D."/>
            <person name="Koren S."/>
            <person name="Silverstein K.A.T."/>
            <person name="Beckman K.B."/>
            <person name="Gohl D.M."/>
        </authorList>
    </citation>
    <scope>NUCLEOTIDE SEQUENCE</scope>
    <source>
        <strain evidence="4">Duluth1</strain>
        <tissue evidence="4">Whole animal</tissue>
    </source>
</reference>
<reference evidence="4" key="2">
    <citation type="submission" date="2020-11" db="EMBL/GenBank/DDBJ databases">
        <authorList>
            <person name="McCartney M.A."/>
            <person name="Auch B."/>
            <person name="Kono T."/>
            <person name="Mallez S."/>
            <person name="Becker A."/>
            <person name="Gohl D.M."/>
            <person name="Silverstein K.A.T."/>
            <person name="Koren S."/>
            <person name="Bechman K.B."/>
            <person name="Herman A."/>
            <person name="Abrahante J.E."/>
            <person name="Garbe J."/>
        </authorList>
    </citation>
    <scope>NUCLEOTIDE SEQUENCE</scope>
    <source>
        <strain evidence="4">Duluth1</strain>
        <tissue evidence="4">Whole animal</tissue>
    </source>
</reference>
<dbReference type="Proteomes" id="UP000828390">
    <property type="component" value="Unassembled WGS sequence"/>
</dbReference>
<evidence type="ECO:0000256" key="1">
    <source>
        <dbReference type="ARBA" id="ARBA00004613"/>
    </source>
</evidence>
<protein>
    <recommendedName>
        <fullName evidence="3">ADAMTS/ADAMTS-like Spacer 1 domain-containing protein</fullName>
    </recommendedName>
</protein>
<sequence length="83" mass="9085">MLTFIKPNCLERGSHVALCISVLVNSQNEYLFNGQYLITQYPMTVKVKGAALFYTGSATVEERINSTGTLGENLTLQVLVIAS</sequence>
<comment type="subcellular location">
    <subcellularLocation>
        <location evidence="1">Secreted</location>
    </subcellularLocation>
</comment>
<gene>
    <name evidence="4" type="ORF">DPMN_017582</name>
</gene>
<dbReference type="AlphaFoldDB" id="A0A9D4NDH8"/>
<dbReference type="Gene3D" id="2.60.120.830">
    <property type="match status" value="1"/>
</dbReference>
<name>A0A9D4NDH8_DREPO</name>
<keyword evidence="2" id="KW-0964">Secreted</keyword>
<proteinExistence type="predicted"/>
<dbReference type="GO" id="GO:0005576">
    <property type="term" value="C:extracellular region"/>
    <property type="evidence" value="ECO:0007669"/>
    <property type="project" value="UniProtKB-SubCell"/>
</dbReference>
<organism evidence="4 5">
    <name type="scientific">Dreissena polymorpha</name>
    <name type="common">Zebra mussel</name>
    <name type="synonym">Mytilus polymorpha</name>
    <dbReference type="NCBI Taxonomy" id="45954"/>
    <lineage>
        <taxon>Eukaryota</taxon>
        <taxon>Metazoa</taxon>
        <taxon>Spiralia</taxon>
        <taxon>Lophotrochozoa</taxon>
        <taxon>Mollusca</taxon>
        <taxon>Bivalvia</taxon>
        <taxon>Autobranchia</taxon>
        <taxon>Heteroconchia</taxon>
        <taxon>Euheterodonta</taxon>
        <taxon>Imparidentia</taxon>
        <taxon>Neoheterodontei</taxon>
        <taxon>Myida</taxon>
        <taxon>Dreissenoidea</taxon>
        <taxon>Dreissenidae</taxon>
        <taxon>Dreissena</taxon>
    </lineage>
</organism>
<evidence type="ECO:0000259" key="3">
    <source>
        <dbReference type="Pfam" id="PF05986"/>
    </source>
</evidence>
<dbReference type="Pfam" id="PF05986">
    <property type="entry name" value="ADAMTS_spacer1"/>
    <property type="match status" value="1"/>
</dbReference>
<evidence type="ECO:0000313" key="5">
    <source>
        <dbReference type="Proteomes" id="UP000828390"/>
    </source>
</evidence>
<feature type="domain" description="ADAMTS/ADAMTS-like Spacer 1" evidence="3">
    <location>
        <begin position="23"/>
        <end position="79"/>
    </location>
</feature>
<dbReference type="InterPro" id="IPR010294">
    <property type="entry name" value="ADAMTS_spacer1"/>
</dbReference>
<comment type="caution">
    <text evidence="4">The sequence shown here is derived from an EMBL/GenBank/DDBJ whole genome shotgun (WGS) entry which is preliminary data.</text>
</comment>
<evidence type="ECO:0000256" key="2">
    <source>
        <dbReference type="ARBA" id="ARBA00022525"/>
    </source>
</evidence>